<reference evidence="1 2" key="2">
    <citation type="journal article" date="2011" name="J. Bacteriol.">
        <title>Complete genome sequence of a carbon monoxide-utilizing acetogen, Eubacterium limosum KIST612.</title>
        <authorList>
            <person name="Roh H."/>
            <person name="Ko H.J."/>
            <person name="Kim D."/>
            <person name="Choi D.G."/>
            <person name="Park S."/>
            <person name="Kim S."/>
            <person name="Chang I.S."/>
            <person name="Choi I.G."/>
        </authorList>
    </citation>
    <scope>NUCLEOTIDE SEQUENCE [LARGE SCALE GENOMIC DNA]</scope>
    <source>
        <strain evidence="1 2">KIST612</strain>
    </source>
</reference>
<dbReference type="Proteomes" id="UP000006873">
    <property type="component" value="Chromosome"/>
</dbReference>
<gene>
    <name evidence="1" type="ordered locus">ELI_3143</name>
</gene>
<dbReference type="AlphaFoldDB" id="E3GEJ6"/>
<evidence type="ECO:0000313" key="1">
    <source>
        <dbReference type="EMBL" id="ADO38112.1"/>
    </source>
</evidence>
<dbReference type="GeneID" id="68364107"/>
<proteinExistence type="predicted"/>
<organism evidence="1 2">
    <name type="scientific">Eubacterium callanderi</name>
    <dbReference type="NCBI Taxonomy" id="53442"/>
    <lineage>
        <taxon>Bacteria</taxon>
        <taxon>Bacillati</taxon>
        <taxon>Bacillota</taxon>
        <taxon>Clostridia</taxon>
        <taxon>Eubacteriales</taxon>
        <taxon>Eubacteriaceae</taxon>
        <taxon>Eubacterium</taxon>
    </lineage>
</organism>
<dbReference type="RefSeq" id="WP_013381430.1">
    <property type="nucleotide sequence ID" value="NC_014624.2"/>
</dbReference>
<dbReference type="HOGENOM" id="CLU_1989299_0_0_9"/>
<dbReference type="KEGG" id="elm:ELI_3143"/>
<evidence type="ECO:0000313" key="2">
    <source>
        <dbReference type="Proteomes" id="UP000006873"/>
    </source>
</evidence>
<accession>E3GEJ6</accession>
<keyword evidence="2" id="KW-1185">Reference proteome</keyword>
<dbReference type="EMBL" id="CP002273">
    <property type="protein sequence ID" value="ADO38112.1"/>
    <property type="molecule type" value="Genomic_DNA"/>
</dbReference>
<protein>
    <submittedName>
        <fullName evidence="1">Uncharacterized protein</fullName>
    </submittedName>
</protein>
<reference key="1">
    <citation type="submission" date="2010-09" db="EMBL/GenBank/DDBJ databases">
        <authorList>
            <person name="Roh H."/>
            <person name="Ko H.-J."/>
            <person name="Kim D."/>
            <person name="Choi D.G."/>
            <person name="Park S."/>
            <person name="Kim S."/>
            <person name="Kim K.H."/>
            <person name="Chang I.S."/>
            <person name="Choi I.-G."/>
        </authorList>
    </citation>
    <scope>NUCLEOTIDE SEQUENCE</scope>
    <source>
        <strain>KIST612</strain>
    </source>
</reference>
<sequence length="125" mass="14395">MSPITKFDIDDHDVDTLLFCMKYMKDYPPETFTTVEMLRNNKCIKSASEKLKKHKRKFDNGELSIMYGAMTFVRLLNDSPNNFPEIPDDVKKACSDRSKSIISLMDYFDDNLSGSGFHTYSEIGD</sequence>
<name>E3GEJ6_9FIRM</name>